<evidence type="ECO:0000256" key="10">
    <source>
        <dbReference type="ARBA" id="ARBA00022840"/>
    </source>
</evidence>
<feature type="domain" description="Protein kinase" evidence="19">
    <location>
        <begin position="232"/>
        <end position="547"/>
    </location>
</feature>
<evidence type="ECO:0008006" key="22">
    <source>
        <dbReference type="Google" id="ProtNLM"/>
    </source>
</evidence>
<dbReference type="SMART" id="SM00220">
    <property type="entry name" value="S_TKc"/>
    <property type="match status" value="1"/>
</dbReference>
<evidence type="ECO:0000256" key="1">
    <source>
        <dbReference type="ARBA" id="ARBA00004167"/>
    </source>
</evidence>
<dbReference type="SUPFAM" id="SSF56112">
    <property type="entry name" value="Protein kinase-like (PK-like)"/>
    <property type="match status" value="1"/>
</dbReference>
<comment type="catalytic activity">
    <reaction evidence="16">
        <text>L-threonyl-[protein] + ATP = O-phospho-L-threonyl-[protein] + ADP + H(+)</text>
        <dbReference type="Rhea" id="RHEA:46608"/>
        <dbReference type="Rhea" id="RHEA-COMP:11060"/>
        <dbReference type="Rhea" id="RHEA-COMP:11605"/>
        <dbReference type="ChEBI" id="CHEBI:15378"/>
        <dbReference type="ChEBI" id="CHEBI:30013"/>
        <dbReference type="ChEBI" id="CHEBI:30616"/>
        <dbReference type="ChEBI" id="CHEBI:61977"/>
        <dbReference type="ChEBI" id="CHEBI:456216"/>
    </reaction>
</comment>
<organism evidence="21">
    <name type="scientific">Fagus sylvatica</name>
    <name type="common">Beechnut</name>
    <dbReference type="NCBI Taxonomy" id="28930"/>
    <lineage>
        <taxon>Eukaryota</taxon>
        <taxon>Viridiplantae</taxon>
        <taxon>Streptophyta</taxon>
        <taxon>Embryophyta</taxon>
        <taxon>Tracheophyta</taxon>
        <taxon>Spermatophyta</taxon>
        <taxon>Magnoliopsida</taxon>
        <taxon>eudicotyledons</taxon>
        <taxon>Gunneridae</taxon>
        <taxon>Pentapetalae</taxon>
        <taxon>rosids</taxon>
        <taxon>fabids</taxon>
        <taxon>Fagales</taxon>
        <taxon>Fagaceae</taxon>
        <taxon>Fagus</taxon>
    </lineage>
</organism>
<evidence type="ECO:0000256" key="8">
    <source>
        <dbReference type="ARBA" id="ARBA00022741"/>
    </source>
</evidence>
<dbReference type="Gene3D" id="3.30.430.20">
    <property type="entry name" value="Gnk2 domain, C-X8-C-X2-C motif"/>
    <property type="match status" value="2"/>
</dbReference>
<evidence type="ECO:0000256" key="18">
    <source>
        <dbReference type="SAM" id="Phobius"/>
    </source>
</evidence>
<dbReference type="PANTHER" id="PTHR47973">
    <property type="entry name" value="CYSTEINE-RICH RECEPTOR-LIKE PROTEIN KINASE 3"/>
    <property type="match status" value="1"/>
</dbReference>
<dbReference type="InterPro" id="IPR038408">
    <property type="entry name" value="GNK2_sf"/>
</dbReference>
<dbReference type="InterPro" id="IPR000719">
    <property type="entry name" value="Prot_kinase_dom"/>
</dbReference>
<evidence type="ECO:0000256" key="6">
    <source>
        <dbReference type="ARBA" id="ARBA00022729"/>
    </source>
</evidence>
<keyword evidence="10" id="KW-0067">ATP-binding</keyword>
<dbReference type="InterPro" id="IPR001245">
    <property type="entry name" value="Ser-Thr/Tyr_kinase_cat_dom"/>
</dbReference>
<dbReference type="CDD" id="cd23509">
    <property type="entry name" value="Gnk2-like"/>
    <property type="match status" value="2"/>
</dbReference>
<feature type="domain" description="Gnk2-homologous" evidence="20">
    <location>
        <begin position="153"/>
        <end position="255"/>
    </location>
</feature>
<dbReference type="PROSITE" id="PS51473">
    <property type="entry name" value="GNK2"/>
    <property type="match status" value="2"/>
</dbReference>
<feature type="compositionally biased region" description="Low complexity" evidence="17">
    <location>
        <begin position="576"/>
        <end position="587"/>
    </location>
</feature>
<evidence type="ECO:0000256" key="11">
    <source>
        <dbReference type="ARBA" id="ARBA00022989"/>
    </source>
</evidence>
<keyword evidence="13" id="KW-0675">Receptor</keyword>
<dbReference type="PROSITE" id="PS50011">
    <property type="entry name" value="PROTEIN_KINASE_DOM"/>
    <property type="match status" value="1"/>
</dbReference>
<dbReference type="GO" id="GO:0016020">
    <property type="term" value="C:membrane"/>
    <property type="evidence" value="ECO:0007669"/>
    <property type="project" value="UniProtKB-SubCell"/>
</dbReference>
<gene>
    <name evidence="21" type="ORF">FSB_LOCUS45006</name>
</gene>
<dbReference type="Pfam" id="PF01657">
    <property type="entry name" value="Stress-antifung"/>
    <property type="match status" value="2"/>
</dbReference>
<evidence type="ECO:0000313" key="21">
    <source>
        <dbReference type="EMBL" id="SPD17124.1"/>
    </source>
</evidence>
<evidence type="ECO:0000256" key="9">
    <source>
        <dbReference type="ARBA" id="ARBA00022777"/>
    </source>
</evidence>
<protein>
    <recommendedName>
        <fullName evidence="22">Cysteine-rich receptor-like protein kinase 42</fullName>
    </recommendedName>
</protein>
<proteinExistence type="predicted"/>
<evidence type="ECO:0000256" key="7">
    <source>
        <dbReference type="ARBA" id="ARBA00022737"/>
    </source>
</evidence>
<evidence type="ECO:0000256" key="13">
    <source>
        <dbReference type="ARBA" id="ARBA00023170"/>
    </source>
</evidence>
<evidence type="ECO:0000256" key="5">
    <source>
        <dbReference type="ARBA" id="ARBA00022692"/>
    </source>
</evidence>
<feature type="transmembrane region" description="Helical" evidence="18">
    <location>
        <begin position="271"/>
        <end position="296"/>
    </location>
</feature>
<keyword evidence="11 18" id="KW-1133">Transmembrane helix</keyword>
<dbReference type="InterPro" id="IPR002902">
    <property type="entry name" value="GNK2"/>
</dbReference>
<dbReference type="Pfam" id="PF07714">
    <property type="entry name" value="PK_Tyr_Ser-Thr"/>
    <property type="match status" value="1"/>
</dbReference>
<keyword evidence="12 18" id="KW-0472">Membrane</keyword>
<keyword evidence="4" id="KW-0808">Transferase</keyword>
<keyword evidence="6" id="KW-0732">Signal</keyword>
<comment type="subcellular location">
    <subcellularLocation>
        <location evidence="1">Membrane</location>
        <topology evidence="1">Single-pass membrane protein</topology>
    </subcellularLocation>
</comment>
<accession>A0A2N9HZF3</accession>
<reference evidence="21" key="1">
    <citation type="submission" date="2018-02" db="EMBL/GenBank/DDBJ databases">
        <authorList>
            <person name="Cohen D.B."/>
            <person name="Kent A.D."/>
        </authorList>
    </citation>
    <scope>NUCLEOTIDE SEQUENCE</scope>
</reference>
<keyword evidence="9" id="KW-0418">Kinase</keyword>
<keyword evidence="8" id="KW-0547">Nucleotide-binding</keyword>
<dbReference type="InterPro" id="IPR011009">
    <property type="entry name" value="Kinase-like_dom_sf"/>
</dbReference>
<dbReference type="Gene3D" id="1.10.510.10">
    <property type="entry name" value="Transferase(Phosphotransferase) domain 1"/>
    <property type="match status" value="1"/>
</dbReference>
<evidence type="ECO:0000256" key="15">
    <source>
        <dbReference type="ARBA" id="ARBA00047558"/>
    </source>
</evidence>
<keyword evidence="5 18" id="KW-0812">Transmembrane</keyword>
<dbReference type="EMBL" id="OIVN01004401">
    <property type="protein sequence ID" value="SPD17124.1"/>
    <property type="molecule type" value="Genomic_DNA"/>
</dbReference>
<evidence type="ECO:0000256" key="17">
    <source>
        <dbReference type="SAM" id="MobiDB-lite"/>
    </source>
</evidence>
<feature type="region of interest" description="Disordered" evidence="17">
    <location>
        <begin position="576"/>
        <end position="601"/>
    </location>
</feature>
<sequence length="601" mass="66744">MIFMTPPTMNSMYSLTPSYKNPTWVSFFFSFFLLISLSLSDPRISQSGLFCGNLKPPPLTNFIPTFVKEMESLSQLVTTNRYGTHFVNSTPPMYGLAQCFQDLSHTDCLLCYAACRTKLPRCLPSISARIYLDGCFLRYDNYSFYKEATNPLIDTVNCSSKYGVVVDEVAKEEFLENVGFVIGNVTRGAVGNKGFAVAEVKGVYALAQCWKSVGSDGCKECLEKAGKAVINECFPKREGRGLNAGCYLRYSTEKFYNDNGQAQNGRGFPRIGAIVAIVLSAVAFLMLFLFAAYAGYARQWVDDFFNEVNLISGIQHKNLVKLLGCSIEGPESLLVYEYVPNRSLDQFIFDKNKVQILNWKQRFDIIVGTAEGLAYLHGGAKERIIHRDIKSSNVLLDENLTPKIADFGLARCFAADQTHLSTGIAGTLGYMAPEYLVRGQLTEKADVFSFGVLVLEIVCGRRNNAFIEDFGSLLQTVWKLYKTNKLAEVVDPCLRDKFPEKEASDVLRIGLLCTQASAALRPSMEEVVQMLTIKDCEIPIPKQPPFLSANVLEPGSSIKSCSMDSLVLNAARKLEMSSSSTESSSMDSSDRVSRSQEFLQK</sequence>
<dbReference type="PROSITE" id="PS00108">
    <property type="entry name" value="PROTEIN_KINASE_ST"/>
    <property type="match status" value="1"/>
</dbReference>
<dbReference type="GO" id="GO:0005524">
    <property type="term" value="F:ATP binding"/>
    <property type="evidence" value="ECO:0007669"/>
    <property type="project" value="UniProtKB-KW"/>
</dbReference>
<name>A0A2N9HZF3_FAGSY</name>
<dbReference type="InterPro" id="IPR052059">
    <property type="entry name" value="CR_Ser/Thr_kinase"/>
</dbReference>
<evidence type="ECO:0000256" key="3">
    <source>
        <dbReference type="ARBA" id="ARBA00022553"/>
    </source>
</evidence>
<dbReference type="FunFam" id="1.10.510.10:FF:000336">
    <property type="entry name" value="Cysteine-rich receptor-like protein kinase 2"/>
    <property type="match status" value="1"/>
</dbReference>
<feature type="domain" description="Gnk2-homologous" evidence="20">
    <location>
        <begin position="44"/>
        <end position="144"/>
    </location>
</feature>
<evidence type="ECO:0000256" key="16">
    <source>
        <dbReference type="ARBA" id="ARBA00047951"/>
    </source>
</evidence>
<evidence type="ECO:0000256" key="14">
    <source>
        <dbReference type="ARBA" id="ARBA00023180"/>
    </source>
</evidence>
<feature type="compositionally biased region" description="Basic and acidic residues" evidence="17">
    <location>
        <begin position="588"/>
        <end position="601"/>
    </location>
</feature>
<dbReference type="GO" id="GO:0004674">
    <property type="term" value="F:protein serine/threonine kinase activity"/>
    <property type="evidence" value="ECO:0007669"/>
    <property type="project" value="UniProtKB-KW"/>
</dbReference>
<evidence type="ECO:0000256" key="4">
    <source>
        <dbReference type="ARBA" id="ARBA00022679"/>
    </source>
</evidence>
<keyword evidence="3" id="KW-0597">Phosphoprotein</keyword>
<evidence type="ECO:0000259" key="20">
    <source>
        <dbReference type="PROSITE" id="PS51473"/>
    </source>
</evidence>
<dbReference type="InterPro" id="IPR008271">
    <property type="entry name" value="Ser/Thr_kinase_AS"/>
</dbReference>
<dbReference type="FunFam" id="3.30.430.20:FF:000015">
    <property type="entry name" value="Cysteine-rich receptor-like protein kinase 3"/>
    <property type="match status" value="1"/>
</dbReference>
<dbReference type="Gene3D" id="3.30.200.20">
    <property type="entry name" value="Phosphorylase Kinase, domain 1"/>
    <property type="match status" value="1"/>
</dbReference>
<keyword evidence="7" id="KW-0677">Repeat</keyword>
<comment type="catalytic activity">
    <reaction evidence="15">
        <text>L-seryl-[protein] + ATP = O-phospho-L-seryl-[protein] + ADP + H(+)</text>
        <dbReference type="Rhea" id="RHEA:17989"/>
        <dbReference type="Rhea" id="RHEA-COMP:9863"/>
        <dbReference type="Rhea" id="RHEA-COMP:11604"/>
        <dbReference type="ChEBI" id="CHEBI:15378"/>
        <dbReference type="ChEBI" id="CHEBI:29999"/>
        <dbReference type="ChEBI" id="CHEBI:30616"/>
        <dbReference type="ChEBI" id="CHEBI:83421"/>
        <dbReference type="ChEBI" id="CHEBI:456216"/>
    </reaction>
</comment>
<keyword evidence="14" id="KW-0325">Glycoprotein</keyword>
<dbReference type="AlphaFoldDB" id="A0A2N9HZF3"/>
<evidence type="ECO:0000259" key="19">
    <source>
        <dbReference type="PROSITE" id="PS50011"/>
    </source>
</evidence>
<evidence type="ECO:0000256" key="2">
    <source>
        <dbReference type="ARBA" id="ARBA00022527"/>
    </source>
</evidence>
<dbReference type="FunFam" id="3.30.430.20:FF:000005">
    <property type="entry name" value="Cysteine-rich receptor-like protein kinase 2"/>
    <property type="match status" value="1"/>
</dbReference>
<keyword evidence="2" id="KW-0723">Serine/threonine-protein kinase</keyword>
<evidence type="ECO:0000256" key="12">
    <source>
        <dbReference type="ARBA" id="ARBA00023136"/>
    </source>
</evidence>